<dbReference type="GO" id="GO:0046373">
    <property type="term" value="P:L-arabinose metabolic process"/>
    <property type="evidence" value="ECO:0007669"/>
    <property type="project" value="InterPro"/>
</dbReference>
<dbReference type="Pfam" id="PF22848">
    <property type="entry name" value="ASD1_dom"/>
    <property type="match status" value="1"/>
</dbReference>
<dbReference type="Gene3D" id="3.20.20.80">
    <property type="entry name" value="Glycosidases"/>
    <property type="match status" value="1"/>
</dbReference>
<comment type="catalytic activity">
    <reaction evidence="1">
        <text>Hydrolysis of terminal non-reducing alpha-L-arabinofuranoside residues in alpha-L-arabinosides.</text>
        <dbReference type="EC" id="3.2.1.55"/>
    </reaction>
</comment>
<evidence type="ECO:0000256" key="7">
    <source>
        <dbReference type="ARBA" id="ARBA00023295"/>
    </source>
</evidence>
<evidence type="ECO:0000256" key="5">
    <source>
        <dbReference type="ARBA" id="ARBA00022801"/>
    </source>
</evidence>
<accession>A0A927MAB3</accession>
<evidence type="ECO:0000256" key="4">
    <source>
        <dbReference type="ARBA" id="ARBA00012670"/>
    </source>
</evidence>
<evidence type="ECO:0000256" key="2">
    <source>
        <dbReference type="ARBA" id="ARBA00007186"/>
    </source>
</evidence>
<dbReference type="Gene3D" id="2.60.40.1180">
    <property type="entry name" value="Golgi alpha-mannosidase II"/>
    <property type="match status" value="1"/>
</dbReference>
<dbReference type="RefSeq" id="WP_192770045.1">
    <property type="nucleotide sequence ID" value="NZ_JADBEB010000001.1"/>
</dbReference>
<dbReference type="InterPro" id="IPR013780">
    <property type="entry name" value="Glyco_hydro_b"/>
</dbReference>
<evidence type="ECO:0000256" key="6">
    <source>
        <dbReference type="ARBA" id="ARBA00023277"/>
    </source>
</evidence>
<feature type="domain" description="Alpha-L-arabinofuranosidase C-terminal" evidence="8">
    <location>
        <begin position="307"/>
        <end position="500"/>
    </location>
</feature>
<dbReference type="Pfam" id="PF06964">
    <property type="entry name" value="Alpha-L-AF_C"/>
    <property type="match status" value="1"/>
</dbReference>
<dbReference type="AlphaFoldDB" id="A0A927MAB3"/>
<dbReference type="EC" id="3.2.1.55" evidence="4"/>
<evidence type="ECO:0000256" key="1">
    <source>
        <dbReference type="ARBA" id="ARBA00001462"/>
    </source>
</evidence>
<evidence type="ECO:0000259" key="8">
    <source>
        <dbReference type="SMART" id="SM00813"/>
    </source>
</evidence>
<dbReference type="PANTHER" id="PTHR43576:SF2">
    <property type="entry name" value="INTRACELLULAR EXO-ALPHA-L-ARABINOFURANOSIDASE 2"/>
    <property type="match status" value="1"/>
</dbReference>
<keyword evidence="6" id="KW-0119">Carbohydrate metabolism</keyword>
<evidence type="ECO:0000313" key="9">
    <source>
        <dbReference type="EMBL" id="MBE1490839.1"/>
    </source>
</evidence>
<keyword evidence="10" id="KW-1185">Reference proteome</keyword>
<proteinExistence type="inferred from homology"/>
<dbReference type="Proteomes" id="UP000649753">
    <property type="component" value="Unassembled WGS sequence"/>
</dbReference>
<dbReference type="SMART" id="SM00813">
    <property type="entry name" value="Alpha-L-AF_C"/>
    <property type="match status" value="1"/>
</dbReference>
<dbReference type="GO" id="GO:0000272">
    <property type="term" value="P:polysaccharide catabolic process"/>
    <property type="evidence" value="ECO:0007669"/>
    <property type="project" value="TreeGrafter"/>
</dbReference>
<comment type="caution">
    <text evidence="9">The sequence shown here is derived from an EMBL/GenBank/DDBJ whole genome shotgun (WGS) entry which is preliminary data.</text>
</comment>
<keyword evidence="5 9" id="KW-0378">Hydrolase</keyword>
<comment type="subunit">
    <text evidence="3">Homohexamer; trimer of dimers.</text>
</comment>
<comment type="similarity">
    <text evidence="2">Belongs to the glycosyl hydrolase 51 family.</text>
</comment>
<dbReference type="PANTHER" id="PTHR43576">
    <property type="entry name" value="ALPHA-L-ARABINOFURANOSIDASE C-RELATED"/>
    <property type="match status" value="1"/>
</dbReference>
<evidence type="ECO:0000256" key="3">
    <source>
        <dbReference type="ARBA" id="ARBA00011165"/>
    </source>
</evidence>
<sequence length="511" mass="56720">MTTAPIHAVVNLDLPGPTISRHVYGHFAEHLGRCIYDGFWVGEDSTVPNVGGIRADVVEALRAIAIPNLRWPGGCFADEYHWKDGIGPREQRPRMVNTHWGNVEENNHFGTHEFMALCELLGADPYVNGNVGSGTVREMSEWVEYLTRDGDSPMAALRKANGRDRPWRVPFWGIGNEAWGCGGNMRAEAYADLARRYATFVRDHDGNQVYRIAAGANTDDYAWTETLMKTLNCLGCSRQPKGPFQALSLHYYTHNGEGAKRGTATRFTTDDYYLTMLRARHIEELVRGHAAVMDCYDPHRAIGLVVDEWGTWWDVEEGTNPGFLHQQNTMRDALVAAVHFDVFHRFAGRVVMANIAQTVNVLQAMLLTDERTGALVRTPTYHVFAMNTGHHDARALTVHLRGDLPRVDVEGAELSVLSASASTKDDSALVSLTNLHATQAQTVVLDLRGREFTGHEAHLLTARSLTDHNSAENPDGVVPTPHTGVRTHARGLEVDLPPHAYVTVRLRLTAI</sequence>
<dbReference type="GO" id="GO:0046556">
    <property type="term" value="F:alpha-L-arabinofuranosidase activity"/>
    <property type="evidence" value="ECO:0007669"/>
    <property type="project" value="UniProtKB-EC"/>
</dbReference>
<dbReference type="SUPFAM" id="SSF51011">
    <property type="entry name" value="Glycosyl hydrolase domain"/>
    <property type="match status" value="1"/>
</dbReference>
<organism evidence="9 10">
    <name type="scientific">Plantactinospora soyae</name>
    <dbReference type="NCBI Taxonomy" id="1544732"/>
    <lineage>
        <taxon>Bacteria</taxon>
        <taxon>Bacillati</taxon>
        <taxon>Actinomycetota</taxon>
        <taxon>Actinomycetes</taxon>
        <taxon>Micromonosporales</taxon>
        <taxon>Micromonosporaceae</taxon>
        <taxon>Plantactinospora</taxon>
    </lineage>
</organism>
<name>A0A927MAB3_9ACTN</name>
<dbReference type="EMBL" id="JADBEB010000001">
    <property type="protein sequence ID" value="MBE1490839.1"/>
    <property type="molecule type" value="Genomic_DNA"/>
</dbReference>
<reference evidence="9" key="1">
    <citation type="submission" date="2020-10" db="EMBL/GenBank/DDBJ databases">
        <title>Sequencing the genomes of 1000 actinobacteria strains.</title>
        <authorList>
            <person name="Klenk H.-P."/>
        </authorList>
    </citation>
    <scope>NUCLEOTIDE SEQUENCE</scope>
    <source>
        <strain evidence="9">DSM 46832</strain>
    </source>
</reference>
<dbReference type="InterPro" id="IPR010720">
    <property type="entry name" value="Alpha-L-AF_C"/>
</dbReference>
<dbReference type="SUPFAM" id="SSF51445">
    <property type="entry name" value="(Trans)glycosidases"/>
    <property type="match status" value="1"/>
</dbReference>
<protein>
    <recommendedName>
        <fullName evidence="4">non-reducing end alpha-L-arabinofuranosidase</fullName>
        <ecNumber evidence="4">3.2.1.55</ecNumber>
    </recommendedName>
</protein>
<gene>
    <name evidence="9" type="ORF">H4W31_006477</name>
</gene>
<evidence type="ECO:0000313" key="10">
    <source>
        <dbReference type="Proteomes" id="UP000649753"/>
    </source>
</evidence>
<dbReference type="InterPro" id="IPR017853">
    <property type="entry name" value="GH"/>
</dbReference>
<keyword evidence="7 9" id="KW-0326">Glycosidase</keyword>
<dbReference type="InterPro" id="IPR055235">
    <property type="entry name" value="ASD1_cat"/>
</dbReference>